<sequence length="123" mass="14289">MSQASQTSNAKKSYVCRCGNLAMLRTSHTDMNSGRQFFNCAIGAYIKFSRRYQISNIRKALNLFKEAEEQRDHFKGLLKDTEKDRDQLKQKLILDEEKEKGLKIMLYGLLLVVVFWKCVTGMQ</sequence>
<reference evidence="6 7" key="1">
    <citation type="submission" date="2023-10" db="EMBL/GenBank/DDBJ databases">
        <title>Genome-Wide Identification Analysis in wild type Solanum Pinnatisectum Reveals Some Genes Defensing Phytophthora Infestans.</title>
        <authorList>
            <person name="Sun C."/>
        </authorList>
    </citation>
    <scope>NUCLEOTIDE SEQUENCE [LARGE SCALE GENOMIC DNA]</scope>
    <source>
        <strain evidence="6">LQN</strain>
        <tissue evidence="6">Leaf</tissue>
    </source>
</reference>
<dbReference type="Proteomes" id="UP001311915">
    <property type="component" value="Unassembled WGS sequence"/>
</dbReference>
<organism evidence="6 7">
    <name type="scientific">Solanum pinnatisectum</name>
    <name type="common">tansyleaf nightshade</name>
    <dbReference type="NCBI Taxonomy" id="50273"/>
    <lineage>
        <taxon>Eukaryota</taxon>
        <taxon>Viridiplantae</taxon>
        <taxon>Streptophyta</taxon>
        <taxon>Embryophyta</taxon>
        <taxon>Tracheophyta</taxon>
        <taxon>Spermatophyta</taxon>
        <taxon>Magnoliopsida</taxon>
        <taxon>eudicotyledons</taxon>
        <taxon>Gunneridae</taxon>
        <taxon>Pentapetalae</taxon>
        <taxon>asterids</taxon>
        <taxon>lamiids</taxon>
        <taxon>Solanales</taxon>
        <taxon>Solanaceae</taxon>
        <taxon>Solanoideae</taxon>
        <taxon>Solaneae</taxon>
        <taxon>Solanum</taxon>
    </lineage>
</organism>
<dbReference type="AlphaFoldDB" id="A0AAV9LZR5"/>
<evidence type="ECO:0000259" key="5">
    <source>
        <dbReference type="Pfam" id="PF06839"/>
    </source>
</evidence>
<evidence type="ECO:0000256" key="2">
    <source>
        <dbReference type="ARBA" id="ARBA00022771"/>
    </source>
</evidence>
<dbReference type="Pfam" id="PF06839">
    <property type="entry name" value="Zn_ribbon_GRF"/>
    <property type="match status" value="1"/>
</dbReference>
<keyword evidence="2" id="KW-0863">Zinc-finger</keyword>
<proteinExistence type="predicted"/>
<keyword evidence="7" id="KW-1185">Reference proteome</keyword>
<dbReference type="InterPro" id="IPR010666">
    <property type="entry name" value="Znf_GRF"/>
</dbReference>
<feature type="coiled-coil region" evidence="4">
    <location>
        <begin position="64"/>
        <end position="98"/>
    </location>
</feature>
<protein>
    <recommendedName>
        <fullName evidence="5">GRF-type domain-containing protein</fullName>
    </recommendedName>
</protein>
<evidence type="ECO:0000313" key="7">
    <source>
        <dbReference type="Proteomes" id="UP001311915"/>
    </source>
</evidence>
<evidence type="ECO:0000256" key="4">
    <source>
        <dbReference type="SAM" id="Coils"/>
    </source>
</evidence>
<name>A0AAV9LZR5_9SOLN</name>
<gene>
    <name evidence="6" type="ORF">R3W88_023921</name>
</gene>
<keyword evidence="3" id="KW-0862">Zinc</keyword>
<keyword evidence="4" id="KW-0175">Coiled coil</keyword>
<keyword evidence="1" id="KW-0479">Metal-binding</keyword>
<accession>A0AAV9LZR5</accession>
<feature type="domain" description="GRF-type" evidence="5">
    <location>
        <begin position="15"/>
        <end position="44"/>
    </location>
</feature>
<comment type="caution">
    <text evidence="6">The sequence shown here is derived from an EMBL/GenBank/DDBJ whole genome shotgun (WGS) entry which is preliminary data.</text>
</comment>
<evidence type="ECO:0000313" key="6">
    <source>
        <dbReference type="EMBL" id="KAK4730933.1"/>
    </source>
</evidence>
<dbReference type="EMBL" id="JAWPEI010000003">
    <property type="protein sequence ID" value="KAK4730933.1"/>
    <property type="molecule type" value="Genomic_DNA"/>
</dbReference>
<evidence type="ECO:0000256" key="3">
    <source>
        <dbReference type="ARBA" id="ARBA00022833"/>
    </source>
</evidence>
<dbReference type="GO" id="GO:0008270">
    <property type="term" value="F:zinc ion binding"/>
    <property type="evidence" value="ECO:0007669"/>
    <property type="project" value="UniProtKB-KW"/>
</dbReference>
<evidence type="ECO:0000256" key="1">
    <source>
        <dbReference type="ARBA" id="ARBA00022723"/>
    </source>
</evidence>